<name>A0A0L7KSB2_OPEBR</name>
<dbReference type="GO" id="GO:0016491">
    <property type="term" value="F:oxidoreductase activity"/>
    <property type="evidence" value="ECO:0007669"/>
    <property type="project" value="InterPro"/>
</dbReference>
<comment type="caution">
    <text evidence="3">The sequence shown here is derived from an EMBL/GenBank/DDBJ whole genome shotgun (WGS) entry which is preliminary data.</text>
</comment>
<dbReference type="AlphaFoldDB" id="A0A0L7KSB2"/>
<evidence type="ECO:0000313" key="4">
    <source>
        <dbReference type="Proteomes" id="UP000037510"/>
    </source>
</evidence>
<dbReference type="GO" id="GO:0007624">
    <property type="term" value="P:ultradian rhythm"/>
    <property type="evidence" value="ECO:0007669"/>
    <property type="project" value="InterPro"/>
</dbReference>
<dbReference type="InterPro" id="IPR038876">
    <property type="entry name" value="ENOX"/>
</dbReference>
<dbReference type="InterPro" id="IPR056611">
    <property type="entry name" value="ENOX1/2_dom"/>
</dbReference>
<feature type="domain" description="Ecto-NOX disulfide-thiol exchanger 1/2" evidence="2">
    <location>
        <begin position="51"/>
        <end position="99"/>
    </location>
</feature>
<evidence type="ECO:0000256" key="1">
    <source>
        <dbReference type="SAM" id="MobiDB-lite"/>
    </source>
</evidence>
<protein>
    <submittedName>
        <fullName evidence="3">Putative ecto-NOX disulfide-thiol exchanger 2</fullName>
    </submittedName>
</protein>
<sequence>MMSLKTEVHQTGCDGCVRDTVDLENIKEEFNMLFDEEETDKIGQKLVSAEKYEQLKVENDTLICELEGYRNECHLAKDEAERKFEKFKAHYIAQQALHGGPNRPHQQRGTAAPPTPDEMKYMPQGQKTEAKLVAMLTAFLLAHPLGATIDYLASYVRSMIPGATHSSVNTVLIKYGDIFARQAKDRWAFVLFDIVKQEGH</sequence>
<dbReference type="PANTHER" id="PTHR16001:SF4">
    <property type="entry name" value="ECTO-NOX DISULFIDE-THIOL EXCHANGER 1-LIKE PROTEIN"/>
    <property type="match status" value="1"/>
</dbReference>
<evidence type="ECO:0000313" key="3">
    <source>
        <dbReference type="EMBL" id="KOB65924.1"/>
    </source>
</evidence>
<gene>
    <name evidence="3" type="ORF">OBRU01_22049</name>
</gene>
<dbReference type="Pfam" id="PF23267">
    <property type="entry name" value="ENOX1"/>
    <property type="match status" value="1"/>
</dbReference>
<organism evidence="3 4">
    <name type="scientific">Operophtera brumata</name>
    <name type="common">Winter moth</name>
    <name type="synonym">Phalaena brumata</name>
    <dbReference type="NCBI Taxonomy" id="104452"/>
    <lineage>
        <taxon>Eukaryota</taxon>
        <taxon>Metazoa</taxon>
        <taxon>Ecdysozoa</taxon>
        <taxon>Arthropoda</taxon>
        <taxon>Hexapoda</taxon>
        <taxon>Insecta</taxon>
        <taxon>Pterygota</taxon>
        <taxon>Neoptera</taxon>
        <taxon>Endopterygota</taxon>
        <taxon>Lepidoptera</taxon>
        <taxon>Glossata</taxon>
        <taxon>Ditrysia</taxon>
        <taxon>Geometroidea</taxon>
        <taxon>Geometridae</taxon>
        <taxon>Larentiinae</taxon>
        <taxon>Operophtera</taxon>
    </lineage>
</organism>
<dbReference type="EMBL" id="JTDY01006533">
    <property type="protein sequence ID" value="KOB65924.1"/>
    <property type="molecule type" value="Genomic_DNA"/>
</dbReference>
<dbReference type="Proteomes" id="UP000037510">
    <property type="component" value="Unassembled WGS sequence"/>
</dbReference>
<proteinExistence type="predicted"/>
<accession>A0A0L7KSB2</accession>
<feature type="region of interest" description="Disordered" evidence="1">
    <location>
        <begin position="98"/>
        <end position="117"/>
    </location>
</feature>
<evidence type="ECO:0000259" key="2">
    <source>
        <dbReference type="Pfam" id="PF23267"/>
    </source>
</evidence>
<dbReference type="PANTHER" id="PTHR16001">
    <property type="entry name" value="ECTO-NOX DISULFIDE-THIOL EXCHANGER"/>
    <property type="match status" value="1"/>
</dbReference>
<reference evidence="3 4" key="1">
    <citation type="journal article" date="2015" name="Genome Biol. Evol.">
        <title>The genome of winter moth (Operophtera brumata) provides a genomic perspective on sexual dimorphism and phenology.</title>
        <authorList>
            <person name="Derks M.F."/>
            <person name="Smit S."/>
            <person name="Salis L."/>
            <person name="Schijlen E."/>
            <person name="Bossers A."/>
            <person name="Mateman C."/>
            <person name="Pijl A.S."/>
            <person name="de Ridder D."/>
            <person name="Groenen M.A."/>
            <person name="Visser M.E."/>
            <person name="Megens H.J."/>
        </authorList>
    </citation>
    <scope>NUCLEOTIDE SEQUENCE [LARGE SCALE GENOMIC DNA]</scope>
    <source>
        <strain evidence="3">WM2013NL</strain>
        <tissue evidence="3">Head and thorax</tissue>
    </source>
</reference>
<dbReference type="GO" id="GO:0009897">
    <property type="term" value="C:external side of plasma membrane"/>
    <property type="evidence" value="ECO:0007669"/>
    <property type="project" value="InterPro"/>
</dbReference>
<keyword evidence="4" id="KW-1185">Reference proteome</keyword>